<comment type="catalytic activity">
    <reaction evidence="11 12">
        <text>L-aspartate 4-semialdehyde + pyruvate = (2S,4S)-4-hydroxy-2,3,4,5-tetrahydrodipicolinate + H2O + H(+)</text>
        <dbReference type="Rhea" id="RHEA:34171"/>
        <dbReference type="ChEBI" id="CHEBI:15361"/>
        <dbReference type="ChEBI" id="CHEBI:15377"/>
        <dbReference type="ChEBI" id="CHEBI:15378"/>
        <dbReference type="ChEBI" id="CHEBI:67139"/>
        <dbReference type="ChEBI" id="CHEBI:537519"/>
        <dbReference type="EC" id="4.3.3.7"/>
    </reaction>
</comment>
<dbReference type="GO" id="GO:0009089">
    <property type="term" value="P:lysine biosynthetic process via diaminopimelate"/>
    <property type="evidence" value="ECO:0007669"/>
    <property type="project" value="UniProtKB-UniRule"/>
</dbReference>
<evidence type="ECO:0000256" key="1">
    <source>
        <dbReference type="ARBA" id="ARBA00003294"/>
    </source>
</evidence>
<keyword evidence="10 12" id="KW-0704">Schiff base</keyword>
<dbReference type="Gene3D" id="3.20.20.70">
    <property type="entry name" value="Aldolase class I"/>
    <property type="match status" value="1"/>
</dbReference>
<accession>A0A0A2A3E0</accession>
<dbReference type="InterPro" id="IPR013785">
    <property type="entry name" value="Aldolase_TIM"/>
</dbReference>
<evidence type="ECO:0000256" key="9">
    <source>
        <dbReference type="ARBA" id="ARBA00023239"/>
    </source>
</evidence>
<comment type="subcellular location">
    <subcellularLocation>
        <location evidence="12">Cytoplasm</location>
    </subcellularLocation>
</comment>
<evidence type="ECO:0000256" key="10">
    <source>
        <dbReference type="ARBA" id="ARBA00023270"/>
    </source>
</evidence>
<evidence type="ECO:0000256" key="5">
    <source>
        <dbReference type="ARBA" id="ARBA00022490"/>
    </source>
</evidence>
<evidence type="ECO:0000256" key="11">
    <source>
        <dbReference type="ARBA" id="ARBA00047836"/>
    </source>
</evidence>
<evidence type="ECO:0000256" key="8">
    <source>
        <dbReference type="ARBA" id="ARBA00023154"/>
    </source>
</evidence>
<sequence length="302" mass="32530">MITDKTECNNPLFGRILTAMVTPFTENGDVDYELAIKLSNYLFENGSDGIVLCGTTGESPTLSWAEQHDLFIAVKGSLDPSCKVIVGTGSNCTSEAVEATKKAYDCGADGALVVVPYYNKPPQEGLYKHFSSIANAAKDLPLMLYNIPGRTGCNLLPDTVKKLMDFSNILSIKAASGRIEEVTELRAACGSKLTIYSGDDSLLLPMMSVGAVGVVSVASHLVGPQLKEMISFFLNGEVSNALEIHEKLQPLFKGLFVTTNPIPIKAALELLGWKVGSPRNPLTSLNKEQKENLSKIIKNLSL</sequence>
<keyword evidence="9 12" id="KW-0456">Lyase</keyword>
<dbReference type="AlphaFoldDB" id="A0A0A2A3E0"/>
<dbReference type="GO" id="GO:0005829">
    <property type="term" value="C:cytosol"/>
    <property type="evidence" value="ECO:0007669"/>
    <property type="project" value="TreeGrafter"/>
</dbReference>
<dbReference type="eggNOG" id="COG0329">
    <property type="taxonomic scope" value="Bacteria"/>
</dbReference>
<dbReference type="EC" id="4.3.3.7" evidence="4 12"/>
<dbReference type="InterPro" id="IPR005263">
    <property type="entry name" value="DapA"/>
</dbReference>
<comment type="pathway">
    <text evidence="2 12">Amino-acid biosynthesis; L-lysine biosynthesis via DAP pathway; (S)-tetrahydrodipicolinate from L-aspartate: step 3/4.</text>
</comment>
<feature type="active site" description="Proton donor/acceptor" evidence="12 14">
    <location>
        <position position="145"/>
    </location>
</feature>
<feature type="site" description="Part of a proton relay during catalysis" evidence="12">
    <location>
        <position position="55"/>
    </location>
</feature>
<dbReference type="PANTHER" id="PTHR12128:SF66">
    <property type="entry name" value="4-HYDROXY-2-OXOGLUTARATE ALDOLASE, MITOCHONDRIAL"/>
    <property type="match status" value="1"/>
</dbReference>
<proteinExistence type="inferred from homology"/>
<dbReference type="PANTHER" id="PTHR12128">
    <property type="entry name" value="DIHYDRODIPICOLINATE SYNTHASE"/>
    <property type="match status" value="1"/>
</dbReference>
<dbReference type="RefSeq" id="WP_032522724.1">
    <property type="nucleotide sequence ID" value="NZ_CP138977.1"/>
</dbReference>
<protein>
    <recommendedName>
        <fullName evidence="4 12">4-hydroxy-tetrahydrodipicolinate synthase</fullName>
        <shortName evidence="12">HTPA synthase</shortName>
        <ecNumber evidence="4 12">4.3.3.7</ecNumber>
    </recommendedName>
</protein>
<organism evidence="16 17">
    <name type="scientific">Prochlorococcus marinus str. MIT 9201</name>
    <dbReference type="NCBI Taxonomy" id="93057"/>
    <lineage>
        <taxon>Bacteria</taxon>
        <taxon>Bacillati</taxon>
        <taxon>Cyanobacteriota</taxon>
        <taxon>Cyanophyceae</taxon>
        <taxon>Synechococcales</taxon>
        <taxon>Prochlorococcaceae</taxon>
        <taxon>Prochlorococcus</taxon>
    </lineage>
</organism>
<dbReference type="SMART" id="SM01130">
    <property type="entry name" value="DHDPS"/>
    <property type="match status" value="1"/>
</dbReference>
<comment type="subunit">
    <text evidence="12">Homotetramer; dimer of dimers.</text>
</comment>
<dbReference type="OrthoDB" id="9782828at2"/>
<dbReference type="HAMAP" id="MF_00418">
    <property type="entry name" value="DapA"/>
    <property type="match status" value="1"/>
</dbReference>
<dbReference type="PRINTS" id="PR00146">
    <property type="entry name" value="DHPICSNTHASE"/>
</dbReference>
<keyword evidence="8 12" id="KW-0457">Lysine biosynthesis</keyword>
<comment type="caution">
    <text evidence="12">Was originally thought to be a dihydrodipicolinate synthase (DHDPS), catalyzing the condensation of (S)-aspartate-beta-semialdehyde [(S)-ASA] and pyruvate to dihydrodipicolinate (DHDP). However, it was shown in E.coli that the product of the enzymatic reaction is not dihydrodipicolinate but in fact (4S)-4-hydroxy-2,3,4,5-tetrahydro-(2S)-dipicolinic acid (HTPA), and that the consecutive dehydration reaction leading to DHDP is not spontaneous but catalyzed by DapB.</text>
</comment>
<dbReference type="UniPathway" id="UPA00034">
    <property type="reaction ID" value="UER00017"/>
</dbReference>
<dbReference type="PIRSF" id="PIRSF001365">
    <property type="entry name" value="DHDPS"/>
    <property type="match status" value="1"/>
</dbReference>
<reference evidence="17" key="1">
    <citation type="journal article" date="2014" name="Sci. Data">
        <title>Genomes of diverse isolates of the marine cyanobacterium Prochlorococcus.</title>
        <authorList>
            <person name="Biller S."/>
            <person name="Berube P."/>
            <person name="Thompson J."/>
            <person name="Kelly L."/>
            <person name="Roggensack S."/>
            <person name="Awad L."/>
            <person name="Roache-Johnson K."/>
            <person name="Ding H."/>
            <person name="Giovannoni S.J."/>
            <person name="Moore L.R."/>
            <person name="Chisholm S.W."/>
        </authorList>
    </citation>
    <scope>NUCLEOTIDE SEQUENCE [LARGE SCALE GENOMIC DNA]</scope>
    <source>
        <strain evidence="17">MIT 9201</strain>
    </source>
</reference>
<feature type="active site" description="Schiff-base intermediate with substrate" evidence="12 14">
    <location>
        <position position="173"/>
    </location>
</feature>
<dbReference type="PROSITE" id="PS00665">
    <property type="entry name" value="DHDPS_1"/>
    <property type="match status" value="1"/>
</dbReference>
<evidence type="ECO:0000313" key="16">
    <source>
        <dbReference type="EMBL" id="KGF95004.1"/>
    </source>
</evidence>
<comment type="caution">
    <text evidence="16">The sequence shown here is derived from an EMBL/GenBank/DDBJ whole genome shotgun (WGS) entry which is preliminary data.</text>
</comment>
<evidence type="ECO:0000313" key="17">
    <source>
        <dbReference type="Proteomes" id="UP000030355"/>
    </source>
</evidence>
<evidence type="ECO:0000256" key="12">
    <source>
        <dbReference type="HAMAP-Rule" id="MF_00418"/>
    </source>
</evidence>
<dbReference type="STRING" id="93057.EU95_1626"/>
<dbReference type="NCBIfam" id="TIGR00674">
    <property type="entry name" value="dapA"/>
    <property type="match status" value="1"/>
</dbReference>
<feature type="site" description="Part of a proton relay during catalysis" evidence="12">
    <location>
        <position position="118"/>
    </location>
</feature>
<dbReference type="GO" id="GO:0019877">
    <property type="term" value="P:diaminopimelate biosynthetic process"/>
    <property type="evidence" value="ECO:0007669"/>
    <property type="project" value="UniProtKB-UniRule"/>
</dbReference>
<keyword evidence="7 12" id="KW-0220">Diaminopimelate biosynthesis</keyword>
<comment type="similarity">
    <text evidence="3 12 13">Belongs to the DapA family.</text>
</comment>
<feature type="binding site" evidence="12 15">
    <location>
        <position position="56"/>
    </location>
    <ligand>
        <name>pyruvate</name>
        <dbReference type="ChEBI" id="CHEBI:15361"/>
    </ligand>
</feature>
<keyword evidence="5 12" id="KW-0963">Cytoplasm</keyword>
<name>A0A0A2A3E0_PROMR</name>
<dbReference type="InterPro" id="IPR020624">
    <property type="entry name" value="Schiff_base-form_aldolases_CS"/>
</dbReference>
<dbReference type="PROSITE" id="PS00666">
    <property type="entry name" value="DHDPS_2"/>
    <property type="match status" value="1"/>
</dbReference>
<dbReference type="EMBL" id="JNAL01000017">
    <property type="protein sequence ID" value="KGF95004.1"/>
    <property type="molecule type" value="Genomic_DNA"/>
</dbReference>
<evidence type="ECO:0000256" key="7">
    <source>
        <dbReference type="ARBA" id="ARBA00022915"/>
    </source>
</evidence>
<dbReference type="InterPro" id="IPR020625">
    <property type="entry name" value="Schiff_base-form_aldolases_AS"/>
</dbReference>
<feature type="binding site" evidence="12 15">
    <location>
        <position position="215"/>
    </location>
    <ligand>
        <name>pyruvate</name>
        <dbReference type="ChEBI" id="CHEBI:15361"/>
    </ligand>
</feature>
<dbReference type="SUPFAM" id="SSF51569">
    <property type="entry name" value="Aldolase"/>
    <property type="match status" value="1"/>
</dbReference>
<comment type="function">
    <text evidence="1 12">Catalyzes the condensation of (S)-aspartate-beta-semialdehyde [(S)-ASA] and pyruvate to 4-hydroxy-tetrahydrodipicolinate (HTPA).</text>
</comment>
<evidence type="ECO:0000256" key="3">
    <source>
        <dbReference type="ARBA" id="ARBA00007592"/>
    </source>
</evidence>
<evidence type="ECO:0000256" key="15">
    <source>
        <dbReference type="PIRSR" id="PIRSR001365-2"/>
    </source>
</evidence>
<evidence type="ECO:0000256" key="2">
    <source>
        <dbReference type="ARBA" id="ARBA00005120"/>
    </source>
</evidence>
<dbReference type="GO" id="GO:0008840">
    <property type="term" value="F:4-hydroxy-tetrahydrodipicolinate synthase activity"/>
    <property type="evidence" value="ECO:0007669"/>
    <property type="project" value="UniProtKB-UniRule"/>
</dbReference>
<evidence type="ECO:0000256" key="14">
    <source>
        <dbReference type="PIRSR" id="PIRSR001365-1"/>
    </source>
</evidence>
<dbReference type="InterPro" id="IPR002220">
    <property type="entry name" value="DapA-like"/>
</dbReference>
<gene>
    <name evidence="12" type="primary">dapA</name>
    <name evidence="16" type="ORF">EU95_1626</name>
</gene>
<dbReference type="CDD" id="cd00950">
    <property type="entry name" value="DHDPS"/>
    <property type="match status" value="1"/>
</dbReference>
<evidence type="ECO:0000256" key="13">
    <source>
        <dbReference type="PIRNR" id="PIRNR001365"/>
    </source>
</evidence>
<evidence type="ECO:0000256" key="4">
    <source>
        <dbReference type="ARBA" id="ARBA00012086"/>
    </source>
</evidence>
<evidence type="ECO:0000256" key="6">
    <source>
        <dbReference type="ARBA" id="ARBA00022605"/>
    </source>
</evidence>
<dbReference type="Proteomes" id="UP000030355">
    <property type="component" value="Unassembled WGS sequence"/>
</dbReference>
<dbReference type="Pfam" id="PF00701">
    <property type="entry name" value="DHDPS"/>
    <property type="match status" value="1"/>
</dbReference>
<keyword evidence="6 12" id="KW-0028">Amino-acid biosynthesis</keyword>